<dbReference type="GO" id="GO:0016813">
    <property type="term" value="F:hydrolase activity, acting on carbon-nitrogen (but not peptide) bonds, in linear amidines"/>
    <property type="evidence" value="ECO:0007669"/>
    <property type="project" value="InterPro"/>
</dbReference>
<feature type="binding site" evidence="3">
    <location>
        <position position="190"/>
    </location>
    <ligand>
        <name>Zn(2+)</name>
        <dbReference type="ChEBI" id="CHEBI:29105"/>
        <label>1</label>
    </ligand>
</feature>
<name>A0A3T0I4S0_9BACI</name>
<keyword evidence="7" id="KW-1185">Reference proteome</keyword>
<evidence type="ECO:0000313" key="6">
    <source>
        <dbReference type="EMBL" id="AZU64332.1"/>
    </source>
</evidence>
<feature type="binding site" evidence="3">
    <location>
        <position position="91"/>
    </location>
    <ligand>
        <name>Zn(2+)</name>
        <dbReference type="ChEBI" id="CHEBI:29105"/>
        <label>1</label>
    </ligand>
</feature>
<dbReference type="RefSeq" id="WP_127489041.1">
    <property type="nucleotide sequence ID" value="NZ_CP022572.1"/>
</dbReference>
<dbReference type="AlphaFoldDB" id="A0A3T0I4S0"/>
<dbReference type="SUPFAM" id="SSF55031">
    <property type="entry name" value="Bacterial exopeptidase dimerisation domain"/>
    <property type="match status" value="1"/>
</dbReference>
<dbReference type="Pfam" id="PF07687">
    <property type="entry name" value="M20_dimer"/>
    <property type="match status" value="1"/>
</dbReference>
<dbReference type="PANTHER" id="PTHR32494:SF5">
    <property type="entry name" value="ALLANTOATE AMIDOHYDROLASE"/>
    <property type="match status" value="1"/>
</dbReference>
<evidence type="ECO:0000256" key="2">
    <source>
        <dbReference type="ARBA" id="ARBA00022801"/>
    </source>
</evidence>
<evidence type="ECO:0000256" key="4">
    <source>
        <dbReference type="PIRSR" id="PIRSR001235-2"/>
    </source>
</evidence>
<organism evidence="6 7">
    <name type="scientific">Neobacillus mesonae</name>
    <dbReference type="NCBI Taxonomy" id="1193713"/>
    <lineage>
        <taxon>Bacteria</taxon>
        <taxon>Bacillati</taxon>
        <taxon>Bacillota</taxon>
        <taxon>Bacilli</taxon>
        <taxon>Bacillales</taxon>
        <taxon>Bacillaceae</taxon>
        <taxon>Neobacillus</taxon>
    </lineage>
</organism>
<gene>
    <name evidence="6" type="ORF">CHR53_25560</name>
</gene>
<dbReference type="OrthoDB" id="9808195at2"/>
<comment type="cofactor">
    <cofactor evidence="3">
        <name>Zn(2+)</name>
        <dbReference type="ChEBI" id="CHEBI:29105"/>
    </cofactor>
    <text evidence="3">Binds 2 Zn(2+) ions per subunit.</text>
</comment>
<feature type="binding site" evidence="3">
    <location>
        <position position="91"/>
    </location>
    <ligand>
        <name>Zn(2+)</name>
        <dbReference type="ChEBI" id="CHEBI:29105"/>
        <label>2</label>
    </ligand>
</feature>
<reference evidence="6 7" key="1">
    <citation type="submission" date="2017-07" db="EMBL/GenBank/DDBJ databases">
        <title>The complete genome sequence of Bacillus mesonae strain H20-5, an efficient strain improving plant abiotic stress resistance.</title>
        <authorList>
            <person name="Kim S.Y."/>
            <person name="Song H."/>
            <person name="Sang M.K."/>
            <person name="Weon H.-Y."/>
            <person name="Song J."/>
        </authorList>
    </citation>
    <scope>NUCLEOTIDE SEQUENCE [LARGE SCALE GENOMIC DNA]</scope>
    <source>
        <strain evidence="6 7">H20-5</strain>
    </source>
</reference>
<dbReference type="Proteomes" id="UP000282892">
    <property type="component" value="Chromosome"/>
</dbReference>
<dbReference type="InterPro" id="IPR002933">
    <property type="entry name" value="Peptidase_M20"/>
</dbReference>
<feature type="binding site" evidence="4">
    <location>
        <position position="276"/>
    </location>
    <ligand>
        <name>allantoate</name>
        <dbReference type="ChEBI" id="CHEBI:17536"/>
    </ligand>
</feature>
<dbReference type="Gene3D" id="3.30.70.360">
    <property type="match status" value="1"/>
</dbReference>
<dbReference type="EMBL" id="CP022572">
    <property type="protein sequence ID" value="AZU64332.1"/>
    <property type="molecule type" value="Genomic_DNA"/>
</dbReference>
<dbReference type="STRING" id="1193713.GCA_001636315_02012"/>
<protein>
    <submittedName>
        <fullName evidence="6">Zn-dependent hydrolase</fullName>
    </submittedName>
</protein>
<comment type="similarity">
    <text evidence="1">Belongs to the peptidase M20 family.</text>
</comment>
<dbReference type="NCBIfam" id="TIGR01879">
    <property type="entry name" value="hydantase"/>
    <property type="match status" value="1"/>
</dbReference>
<dbReference type="NCBIfam" id="NF006771">
    <property type="entry name" value="PRK09290.1-5"/>
    <property type="match status" value="1"/>
</dbReference>
<evidence type="ECO:0000313" key="7">
    <source>
        <dbReference type="Proteomes" id="UP000282892"/>
    </source>
</evidence>
<dbReference type="KEGG" id="nmk:CHR53_25560"/>
<sequence length="410" mass="44822">MELINKERLWETVHALAAITIEGKPWTRRSFTAKYNQGREWLMNQMREIGLEVEMDAASNVIGRLIGTDPSLPSIVIGSHTDTVPDGGRFDGIAGVLAGLEIARSLKEQSIQLKHTIEIVDFTAEEPSEYGLSTVGSRAWSGNLSEEMLSYTNSDGQTLAEAISFAGGNPNEIEKCKKVKDKIALYLELHIEQGPVLLNKNANLGVVTGIVGIQRYKIFVDGLPNHAGTTPMDMRNDALTAASEMTLALERIAGGKYEHPVVGTVGVFNNFPNASNVVPGKVEYQVEIRSISEEVIDRVASQFLAEADAIAERRKVGLKIENVSRSKAIIVNDEIKQLLTNACRSITDHVIELPSGAGHDANQMSLLAPVGMIFIPCKDGRSHCPEEWAEKEDLYLGTKAMLNAVLEFVK</sequence>
<feature type="binding site" evidence="3">
    <location>
        <position position="383"/>
    </location>
    <ligand>
        <name>Zn(2+)</name>
        <dbReference type="ChEBI" id="CHEBI:29105"/>
        <label>2</label>
    </ligand>
</feature>
<dbReference type="SUPFAM" id="SSF53187">
    <property type="entry name" value="Zn-dependent exopeptidases"/>
    <property type="match status" value="1"/>
</dbReference>
<keyword evidence="3" id="KW-0862">Zinc</keyword>
<feature type="binding site" evidence="4">
    <location>
        <position position="215"/>
    </location>
    <ligand>
        <name>allantoate</name>
        <dbReference type="ChEBI" id="CHEBI:17536"/>
    </ligand>
</feature>
<evidence type="ECO:0000259" key="5">
    <source>
        <dbReference type="Pfam" id="PF07687"/>
    </source>
</evidence>
<keyword evidence="3" id="KW-0479">Metal-binding</keyword>
<dbReference type="Gene3D" id="3.40.630.10">
    <property type="entry name" value="Zn peptidases"/>
    <property type="match status" value="1"/>
</dbReference>
<dbReference type="InterPro" id="IPR011650">
    <property type="entry name" value="Peptidase_M20_dimer"/>
</dbReference>
<dbReference type="PANTHER" id="PTHR32494">
    <property type="entry name" value="ALLANTOATE DEIMINASE-RELATED"/>
    <property type="match status" value="1"/>
</dbReference>
<dbReference type="CDD" id="cd03884">
    <property type="entry name" value="M20_bAS"/>
    <property type="match status" value="1"/>
</dbReference>
<feature type="domain" description="Peptidase M20 dimerisation" evidence="5">
    <location>
        <begin position="209"/>
        <end position="312"/>
    </location>
</feature>
<keyword evidence="2 6" id="KW-0378">Hydrolase</keyword>
<dbReference type="InterPro" id="IPR010158">
    <property type="entry name" value="Amidase_Cbmase"/>
</dbReference>
<evidence type="ECO:0000256" key="3">
    <source>
        <dbReference type="PIRSR" id="PIRSR001235-1"/>
    </source>
</evidence>
<feature type="binding site" evidence="3">
    <location>
        <position position="80"/>
    </location>
    <ligand>
        <name>Zn(2+)</name>
        <dbReference type="ChEBI" id="CHEBI:29105"/>
        <label>1</label>
    </ligand>
</feature>
<accession>A0A3T0I4S0</accession>
<feature type="binding site" evidence="4">
    <location>
        <position position="289"/>
    </location>
    <ligand>
        <name>allantoate</name>
        <dbReference type="ChEBI" id="CHEBI:17536"/>
    </ligand>
</feature>
<dbReference type="GO" id="GO:0046872">
    <property type="term" value="F:metal ion binding"/>
    <property type="evidence" value="ECO:0007669"/>
    <property type="project" value="UniProtKB-KW"/>
</dbReference>
<dbReference type="PIRSF" id="PIRSF001235">
    <property type="entry name" value="Amidase_carbamoylase"/>
    <property type="match status" value="1"/>
</dbReference>
<dbReference type="Pfam" id="PF01546">
    <property type="entry name" value="Peptidase_M20"/>
    <property type="match status" value="1"/>
</dbReference>
<proteinExistence type="inferred from homology"/>
<evidence type="ECO:0000256" key="1">
    <source>
        <dbReference type="ARBA" id="ARBA00006153"/>
    </source>
</evidence>
<feature type="binding site" evidence="3">
    <location>
        <position position="126"/>
    </location>
    <ligand>
        <name>Zn(2+)</name>
        <dbReference type="ChEBI" id="CHEBI:29105"/>
        <label>2</label>
    </ligand>
</feature>
<dbReference type="InterPro" id="IPR036264">
    <property type="entry name" value="Bact_exopeptidase_dim_dom"/>
</dbReference>